<gene>
    <name evidence="3" type="ORF">cyc_06280</name>
</gene>
<dbReference type="InParanoid" id="A0A1D3CRJ5"/>
<dbReference type="Proteomes" id="UP000095192">
    <property type="component" value="Unassembled WGS sequence"/>
</dbReference>
<dbReference type="EMBL" id="JROU02002242">
    <property type="protein sequence ID" value="OEH73792.1"/>
    <property type="molecule type" value="Genomic_DNA"/>
</dbReference>
<dbReference type="VEuPathDB" id="ToxoDB:cyc_06280"/>
<accession>A0A1D3CRJ5</accession>
<dbReference type="GO" id="GO:0016746">
    <property type="term" value="F:acyltransferase activity"/>
    <property type="evidence" value="ECO:0007669"/>
    <property type="project" value="UniProtKB-KW"/>
</dbReference>
<dbReference type="InterPro" id="IPR002123">
    <property type="entry name" value="Plipid/glycerol_acylTrfase"/>
</dbReference>
<feature type="domain" description="Phospholipid/glycerol acyltransferase" evidence="2">
    <location>
        <begin position="67"/>
        <end position="112"/>
    </location>
</feature>
<evidence type="ECO:0000313" key="3">
    <source>
        <dbReference type="EMBL" id="OEH73792.1"/>
    </source>
</evidence>
<name>A0A1D3CRJ5_9EIME</name>
<feature type="compositionally biased region" description="Polar residues" evidence="1">
    <location>
        <begin position="34"/>
        <end position="44"/>
    </location>
</feature>
<dbReference type="VEuPathDB" id="ToxoDB:LOC34622477"/>
<proteinExistence type="predicted"/>
<evidence type="ECO:0000256" key="1">
    <source>
        <dbReference type="SAM" id="MobiDB-lite"/>
    </source>
</evidence>
<keyword evidence="3" id="KW-0808">Transferase</keyword>
<evidence type="ECO:0000259" key="2">
    <source>
        <dbReference type="Pfam" id="PF01553"/>
    </source>
</evidence>
<sequence>MREIGVVGFDRNSVAGTVRLVREMSQVVKEYTRGASTESSQAGSFSGEVSPGEQPFMQPSVCTSENLQKKTPPVFLGFPEGSRARDGRVKSPKLGLFQIAKKLGLLLLPVSIVGAHKLQPVGELLPIPLDSPVELHIHPSVDPRFKTVEEAARETWEAIIRGLPAEQRPLGRIQI</sequence>
<dbReference type="AlphaFoldDB" id="A0A1D3CRJ5"/>
<evidence type="ECO:0000313" key="4">
    <source>
        <dbReference type="Proteomes" id="UP000095192"/>
    </source>
</evidence>
<reference evidence="3 4" key="1">
    <citation type="journal article" date="2016" name="BMC Genomics">
        <title>Comparative genomics reveals Cyclospora cayetanensis possesses coccidia-like metabolism and invasion components but unique surface antigens.</title>
        <authorList>
            <person name="Liu S."/>
            <person name="Wang L."/>
            <person name="Zheng H."/>
            <person name="Xu Z."/>
            <person name="Roellig D.M."/>
            <person name="Li N."/>
            <person name="Frace M.A."/>
            <person name="Tang K."/>
            <person name="Arrowood M.J."/>
            <person name="Moss D.M."/>
            <person name="Zhang L."/>
            <person name="Feng Y."/>
            <person name="Xiao L."/>
        </authorList>
    </citation>
    <scope>NUCLEOTIDE SEQUENCE [LARGE SCALE GENOMIC DNA]</scope>
    <source>
        <strain evidence="3 4">CHN_HEN01</strain>
    </source>
</reference>
<comment type="caution">
    <text evidence="3">The sequence shown here is derived from an EMBL/GenBank/DDBJ whole genome shotgun (WGS) entry which is preliminary data.</text>
</comment>
<dbReference type="SUPFAM" id="SSF69593">
    <property type="entry name" value="Glycerol-3-phosphate (1)-acyltransferase"/>
    <property type="match status" value="1"/>
</dbReference>
<dbReference type="Pfam" id="PF01553">
    <property type="entry name" value="Acyltransferase"/>
    <property type="match status" value="1"/>
</dbReference>
<protein>
    <submittedName>
        <fullName evidence="3">1-acyl-sn-glycerol-3-phosphate acyltransferase</fullName>
    </submittedName>
</protein>
<organism evidence="3 4">
    <name type="scientific">Cyclospora cayetanensis</name>
    <dbReference type="NCBI Taxonomy" id="88456"/>
    <lineage>
        <taxon>Eukaryota</taxon>
        <taxon>Sar</taxon>
        <taxon>Alveolata</taxon>
        <taxon>Apicomplexa</taxon>
        <taxon>Conoidasida</taxon>
        <taxon>Coccidia</taxon>
        <taxon>Eucoccidiorida</taxon>
        <taxon>Eimeriorina</taxon>
        <taxon>Eimeriidae</taxon>
        <taxon>Cyclospora</taxon>
    </lineage>
</organism>
<keyword evidence="3" id="KW-0012">Acyltransferase</keyword>
<feature type="region of interest" description="Disordered" evidence="1">
    <location>
        <begin position="32"/>
        <end position="58"/>
    </location>
</feature>
<keyword evidence="4" id="KW-1185">Reference proteome</keyword>